<proteinExistence type="predicted"/>
<gene>
    <name evidence="2" type="ORF">E5672_08975</name>
</gene>
<feature type="transmembrane region" description="Helical" evidence="1">
    <location>
        <begin position="182"/>
        <end position="205"/>
    </location>
</feature>
<evidence type="ECO:0000313" key="3">
    <source>
        <dbReference type="Proteomes" id="UP000305471"/>
    </source>
</evidence>
<protein>
    <submittedName>
        <fullName evidence="2">Uncharacterized protein</fullName>
    </submittedName>
</protein>
<feature type="transmembrane region" description="Helical" evidence="1">
    <location>
        <begin position="41"/>
        <end position="63"/>
    </location>
</feature>
<feature type="transmembrane region" description="Helical" evidence="1">
    <location>
        <begin position="69"/>
        <end position="87"/>
    </location>
</feature>
<dbReference type="OrthoDB" id="6328956at2"/>
<feature type="transmembrane region" description="Helical" evidence="1">
    <location>
        <begin position="148"/>
        <end position="170"/>
    </location>
</feature>
<keyword evidence="3" id="KW-1185">Reference proteome</keyword>
<feature type="transmembrane region" description="Helical" evidence="1">
    <location>
        <begin position="107"/>
        <end position="128"/>
    </location>
</feature>
<dbReference type="EMBL" id="SWCO01000005">
    <property type="protein sequence ID" value="TKB03172.1"/>
    <property type="molecule type" value="Genomic_DNA"/>
</dbReference>
<name>A0A4U0ZLW3_9ALTE</name>
<reference evidence="2 3" key="1">
    <citation type="submission" date="2019-04" db="EMBL/GenBank/DDBJ databases">
        <title>Alteromonas portus sp. nov., an alginate lyase-excreting marine bacterium.</title>
        <authorList>
            <person name="Huang H."/>
            <person name="Mo K."/>
            <person name="Bao S."/>
        </authorList>
    </citation>
    <scope>NUCLEOTIDE SEQUENCE [LARGE SCALE GENOMIC DNA]</scope>
    <source>
        <strain evidence="2 3">HB161718</strain>
    </source>
</reference>
<accession>A0A4U0ZLW3</accession>
<dbReference type="AlphaFoldDB" id="A0A4U0ZLW3"/>
<comment type="caution">
    <text evidence="2">The sequence shown here is derived from an EMBL/GenBank/DDBJ whole genome shotgun (WGS) entry which is preliminary data.</text>
</comment>
<dbReference type="Proteomes" id="UP000305471">
    <property type="component" value="Unassembled WGS sequence"/>
</dbReference>
<organism evidence="2 3">
    <name type="scientific">Alteromonas portus</name>
    <dbReference type="NCBI Taxonomy" id="2565549"/>
    <lineage>
        <taxon>Bacteria</taxon>
        <taxon>Pseudomonadati</taxon>
        <taxon>Pseudomonadota</taxon>
        <taxon>Gammaproteobacteria</taxon>
        <taxon>Alteromonadales</taxon>
        <taxon>Alteromonadaceae</taxon>
        <taxon>Alteromonas/Salinimonas group</taxon>
        <taxon>Alteromonas</taxon>
    </lineage>
</organism>
<sequence length="235" mass="25002">MTTVTTTRATYQQVNQSLPAKEALTWLKEGWQLFAKAPFKLLGLSFATLLTAGLMQALAGPVGLGISKWVSPLLATVMWLAIANLAVKGKVSLTGGTVRSWANIALWSLTGPLIAWIQFQIGAMLMGAEPVAALASGNVVDVPAWKVSLMMGSATPINLLLLFVPMLLILKHRSLSASFSNSIATVAGAYKPMLVIGAMIFLTVALAPYTFALSGLVFGPVVSCVCFIAYQRLFR</sequence>
<evidence type="ECO:0000313" key="2">
    <source>
        <dbReference type="EMBL" id="TKB03172.1"/>
    </source>
</evidence>
<feature type="transmembrane region" description="Helical" evidence="1">
    <location>
        <begin position="211"/>
        <end position="230"/>
    </location>
</feature>
<dbReference type="RefSeq" id="WP_136781887.1">
    <property type="nucleotide sequence ID" value="NZ_SWCO01000005.1"/>
</dbReference>
<keyword evidence="1" id="KW-0812">Transmembrane</keyword>
<keyword evidence="1" id="KW-0472">Membrane</keyword>
<keyword evidence="1" id="KW-1133">Transmembrane helix</keyword>
<evidence type="ECO:0000256" key="1">
    <source>
        <dbReference type="SAM" id="Phobius"/>
    </source>
</evidence>